<dbReference type="GO" id="GO:0008270">
    <property type="term" value="F:zinc ion binding"/>
    <property type="evidence" value="ECO:0007669"/>
    <property type="project" value="InterPro"/>
</dbReference>
<dbReference type="PANTHER" id="PTHR18952">
    <property type="entry name" value="CARBONIC ANHYDRASE"/>
    <property type="match status" value="1"/>
</dbReference>
<keyword evidence="3" id="KW-0479">Metal-binding</keyword>
<sequence length="299" mass="33000">MSCSQSTAPVNILNNPQFNCDLKCDFSYDYTTSPVLIISNKGDYLSIKLDSSQNITYNASTYSLNEMRIYQPSLHSYNGSKTDAELIIIHTRDTSVGNLLVCVPIVVGSSNSASLSIMDKVVSSASLMTNSLDKTTNVNIPTFSVKTLIPLKPYYSYSGTLPFPPCNGRYDYVVFNKDDSAVLSISRKAYKALSKIISENAYPVRQNNSIFYNKNGPSSSSSKNGSDDIYMECLPTGSDGEQLVPLDMPSSNNMFDDQSIKKFYNDNKWVSWVVVAIVLAILIKKIGLLAFNKIFSSKS</sequence>
<dbReference type="PANTHER" id="PTHR18952:SF265">
    <property type="entry name" value="CARBONIC ANHYDRASE"/>
    <property type="match status" value="1"/>
</dbReference>
<dbReference type="PROSITE" id="PS51144">
    <property type="entry name" value="ALPHA_CA_2"/>
    <property type="match status" value="1"/>
</dbReference>
<evidence type="ECO:0000256" key="3">
    <source>
        <dbReference type="ARBA" id="ARBA00022723"/>
    </source>
</evidence>
<dbReference type="SUPFAM" id="SSF51069">
    <property type="entry name" value="Carbonic anhydrase"/>
    <property type="match status" value="1"/>
</dbReference>
<keyword evidence="7" id="KW-0812">Transmembrane</keyword>
<dbReference type="Pfam" id="PF00194">
    <property type="entry name" value="Carb_anhydrase"/>
    <property type="match status" value="1"/>
</dbReference>
<dbReference type="AlphaFoldDB" id="A0A6C0HQK1"/>
<dbReference type="InterPro" id="IPR036398">
    <property type="entry name" value="CA_dom_sf"/>
</dbReference>
<evidence type="ECO:0000259" key="8">
    <source>
        <dbReference type="PROSITE" id="PS51144"/>
    </source>
</evidence>
<accession>A0A6C0HQK1</accession>
<keyword evidence="5" id="KW-0456">Lyase</keyword>
<protein>
    <recommendedName>
        <fullName evidence="2">carbonic anhydrase</fullName>
        <ecNumber evidence="2">4.2.1.1</ecNumber>
    </recommendedName>
</protein>
<keyword evidence="4" id="KW-0862">Zinc</keyword>
<evidence type="ECO:0000256" key="2">
    <source>
        <dbReference type="ARBA" id="ARBA00012925"/>
    </source>
</evidence>
<feature type="transmembrane region" description="Helical" evidence="7">
    <location>
        <begin position="269"/>
        <end position="291"/>
    </location>
</feature>
<organism evidence="9">
    <name type="scientific">viral metagenome</name>
    <dbReference type="NCBI Taxonomy" id="1070528"/>
    <lineage>
        <taxon>unclassified sequences</taxon>
        <taxon>metagenomes</taxon>
        <taxon>organismal metagenomes</taxon>
    </lineage>
</organism>
<keyword evidence="7" id="KW-1133">Transmembrane helix</keyword>
<evidence type="ECO:0000256" key="5">
    <source>
        <dbReference type="ARBA" id="ARBA00023239"/>
    </source>
</evidence>
<evidence type="ECO:0000256" key="4">
    <source>
        <dbReference type="ARBA" id="ARBA00022833"/>
    </source>
</evidence>
<dbReference type="InterPro" id="IPR001148">
    <property type="entry name" value="CA_dom"/>
</dbReference>
<name>A0A6C0HQK1_9ZZZZ</name>
<evidence type="ECO:0000256" key="7">
    <source>
        <dbReference type="SAM" id="Phobius"/>
    </source>
</evidence>
<dbReference type="EMBL" id="MN739997">
    <property type="protein sequence ID" value="QHT82153.1"/>
    <property type="molecule type" value="Genomic_DNA"/>
</dbReference>
<evidence type="ECO:0000256" key="6">
    <source>
        <dbReference type="ARBA" id="ARBA00048348"/>
    </source>
</evidence>
<dbReference type="GO" id="GO:0004089">
    <property type="term" value="F:carbonate dehydratase activity"/>
    <property type="evidence" value="ECO:0007669"/>
    <property type="project" value="UniProtKB-EC"/>
</dbReference>
<evidence type="ECO:0000313" key="9">
    <source>
        <dbReference type="EMBL" id="QHT82153.1"/>
    </source>
</evidence>
<comment type="catalytic activity">
    <reaction evidence="6">
        <text>hydrogencarbonate + H(+) = CO2 + H2O</text>
        <dbReference type="Rhea" id="RHEA:10748"/>
        <dbReference type="ChEBI" id="CHEBI:15377"/>
        <dbReference type="ChEBI" id="CHEBI:15378"/>
        <dbReference type="ChEBI" id="CHEBI:16526"/>
        <dbReference type="ChEBI" id="CHEBI:17544"/>
        <dbReference type="EC" id="4.2.1.1"/>
    </reaction>
</comment>
<evidence type="ECO:0000256" key="1">
    <source>
        <dbReference type="ARBA" id="ARBA00010718"/>
    </source>
</evidence>
<keyword evidence="7" id="KW-0472">Membrane</keyword>
<dbReference type="SMART" id="SM01057">
    <property type="entry name" value="Carb_anhydrase"/>
    <property type="match status" value="1"/>
</dbReference>
<dbReference type="EC" id="4.2.1.1" evidence="2"/>
<feature type="domain" description="Alpha-carbonic anhydrase" evidence="8">
    <location>
        <begin position="1"/>
        <end position="214"/>
    </location>
</feature>
<proteinExistence type="inferred from homology"/>
<reference evidence="9" key="1">
    <citation type="journal article" date="2020" name="Nature">
        <title>Giant virus diversity and host interactions through global metagenomics.</title>
        <authorList>
            <person name="Schulz F."/>
            <person name="Roux S."/>
            <person name="Paez-Espino D."/>
            <person name="Jungbluth S."/>
            <person name="Walsh D.A."/>
            <person name="Denef V.J."/>
            <person name="McMahon K.D."/>
            <person name="Konstantinidis K.T."/>
            <person name="Eloe-Fadrosh E.A."/>
            <person name="Kyrpides N.C."/>
            <person name="Woyke T."/>
        </authorList>
    </citation>
    <scope>NUCLEOTIDE SEQUENCE</scope>
    <source>
        <strain evidence="9">GVMAG-M-3300023184-161</strain>
    </source>
</reference>
<dbReference type="Gene3D" id="3.10.200.10">
    <property type="entry name" value="Alpha carbonic anhydrase"/>
    <property type="match status" value="1"/>
</dbReference>
<dbReference type="InterPro" id="IPR023561">
    <property type="entry name" value="Carbonic_anhydrase_a-class"/>
</dbReference>
<comment type="similarity">
    <text evidence="1">Belongs to the alpha-carbonic anhydrase family.</text>
</comment>